<keyword evidence="1" id="KW-0812">Transmembrane</keyword>
<protein>
    <submittedName>
        <fullName evidence="2">Uncharacterized protein</fullName>
    </submittedName>
</protein>
<keyword evidence="3" id="KW-1185">Reference proteome</keyword>
<evidence type="ECO:0000313" key="2">
    <source>
        <dbReference type="EMBL" id="TDR17482.1"/>
    </source>
</evidence>
<proteinExistence type="predicted"/>
<keyword evidence="1" id="KW-1133">Transmembrane helix</keyword>
<evidence type="ECO:0000256" key="1">
    <source>
        <dbReference type="SAM" id="Phobius"/>
    </source>
</evidence>
<organism evidence="2 3">
    <name type="scientific">Marinicella litoralis</name>
    <dbReference type="NCBI Taxonomy" id="644220"/>
    <lineage>
        <taxon>Bacteria</taxon>
        <taxon>Pseudomonadati</taxon>
        <taxon>Pseudomonadota</taxon>
        <taxon>Gammaproteobacteria</taxon>
        <taxon>Lysobacterales</taxon>
        <taxon>Marinicellaceae</taxon>
        <taxon>Marinicella</taxon>
    </lineage>
</organism>
<evidence type="ECO:0000313" key="3">
    <source>
        <dbReference type="Proteomes" id="UP000295724"/>
    </source>
</evidence>
<accession>A0A4R6XDV4</accession>
<keyword evidence="1" id="KW-0472">Membrane</keyword>
<dbReference type="RefSeq" id="WP_162846899.1">
    <property type="nucleotide sequence ID" value="NZ_NIHB01000002.1"/>
</dbReference>
<sequence>MNLSAPKQVVFLIAVILAVLSVVSAKVTAIPVVTGHEYWFLVGGFVLLALGNLVKGI</sequence>
<dbReference type="AlphaFoldDB" id="A0A4R6XDV4"/>
<name>A0A4R6XDV4_9GAMM</name>
<gene>
    <name evidence="2" type="ORF">C8D91_2541</name>
</gene>
<dbReference type="Proteomes" id="UP000295724">
    <property type="component" value="Unassembled WGS sequence"/>
</dbReference>
<dbReference type="EMBL" id="SNZB01000006">
    <property type="protein sequence ID" value="TDR17482.1"/>
    <property type="molecule type" value="Genomic_DNA"/>
</dbReference>
<comment type="caution">
    <text evidence="2">The sequence shown here is derived from an EMBL/GenBank/DDBJ whole genome shotgun (WGS) entry which is preliminary data.</text>
</comment>
<reference evidence="2 3" key="1">
    <citation type="submission" date="2019-03" db="EMBL/GenBank/DDBJ databases">
        <title>Genomic Encyclopedia of Type Strains, Phase IV (KMG-IV): sequencing the most valuable type-strain genomes for metagenomic binning, comparative biology and taxonomic classification.</title>
        <authorList>
            <person name="Goeker M."/>
        </authorList>
    </citation>
    <scope>NUCLEOTIDE SEQUENCE [LARGE SCALE GENOMIC DNA]</scope>
    <source>
        <strain evidence="2 3">DSM 25488</strain>
    </source>
</reference>
<feature type="transmembrane region" description="Helical" evidence="1">
    <location>
        <begin position="35"/>
        <end position="54"/>
    </location>
</feature>